<accession>A0A2G5P919</accession>
<dbReference type="AlphaFoldDB" id="A0A2G5P919"/>
<protein>
    <submittedName>
        <fullName evidence="2">Uncharacterized protein</fullName>
    </submittedName>
</protein>
<name>A0A2G5P919_9MYCO</name>
<gene>
    <name evidence="2" type="ORF">CQY22_011725</name>
</gene>
<keyword evidence="3" id="KW-1185">Reference proteome</keyword>
<sequence>MGFIMPVLTTICAVFLLVTAVMSKTWWQVGIYIVLLGYCVYWFDRERREVQERKFRKANPDLTRGAGTEAGADAPAKDDPAA</sequence>
<dbReference type="STRING" id="85968.GCA_900073015_02029"/>
<organism evidence="2 3">
    <name type="scientific">Mycolicibacterium brumae</name>
    <dbReference type="NCBI Taxonomy" id="85968"/>
    <lineage>
        <taxon>Bacteria</taxon>
        <taxon>Bacillati</taxon>
        <taxon>Actinomycetota</taxon>
        <taxon>Actinomycetes</taxon>
        <taxon>Mycobacteriales</taxon>
        <taxon>Mycobacteriaceae</taxon>
        <taxon>Mycolicibacterium</taxon>
    </lineage>
</organism>
<feature type="region of interest" description="Disordered" evidence="1">
    <location>
        <begin position="61"/>
        <end position="82"/>
    </location>
</feature>
<proteinExistence type="predicted"/>
<dbReference type="Proteomes" id="UP000230551">
    <property type="component" value="Unassembled WGS sequence"/>
</dbReference>
<dbReference type="RefSeq" id="WP_090588950.1">
    <property type="nucleotide sequence ID" value="NZ_CP104302.1"/>
</dbReference>
<evidence type="ECO:0000256" key="1">
    <source>
        <dbReference type="SAM" id="MobiDB-lite"/>
    </source>
</evidence>
<evidence type="ECO:0000313" key="2">
    <source>
        <dbReference type="EMBL" id="PIB74786.1"/>
    </source>
</evidence>
<comment type="caution">
    <text evidence="2">The sequence shown here is derived from an EMBL/GenBank/DDBJ whole genome shotgun (WGS) entry which is preliminary data.</text>
</comment>
<dbReference type="EMBL" id="PDCN02000014">
    <property type="protein sequence ID" value="PIB74786.1"/>
    <property type="molecule type" value="Genomic_DNA"/>
</dbReference>
<reference evidence="2 3" key="1">
    <citation type="journal article" date="2017" name="Infect. Genet. Evol.">
        <title>The new phylogeny of the genus Mycobacterium: The old and the news.</title>
        <authorList>
            <person name="Tortoli E."/>
            <person name="Fedrizzi T."/>
            <person name="Meehan C.J."/>
            <person name="Trovato A."/>
            <person name="Grottola A."/>
            <person name="Giacobazzi E."/>
            <person name="Serpini G.F."/>
            <person name="Tagliazucchi S."/>
            <person name="Fabio A."/>
            <person name="Bettua C."/>
            <person name="Bertorelli R."/>
            <person name="Frascaro F."/>
            <person name="De Sanctis V."/>
            <person name="Pecorari M."/>
            <person name="Jousson O."/>
            <person name="Segata N."/>
            <person name="Cirillo D.M."/>
        </authorList>
    </citation>
    <scope>NUCLEOTIDE SEQUENCE [LARGE SCALE GENOMIC DNA]</scope>
    <source>
        <strain evidence="2 3">CIP1034565</strain>
    </source>
</reference>
<evidence type="ECO:0000313" key="3">
    <source>
        <dbReference type="Proteomes" id="UP000230551"/>
    </source>
</evidence>